<gene>
    <name evidence="2" type="ORF">Aspvir_009415</name>
</gene>
<reference evidence="2 3" key="1">
    <citation type="submission" date="2021-02" db="EMBL/GenBank/DDBJ databases">
        <title>Pan-genome distribution and transcriptional activeness of fungal secondary metabolism genes in Aspergillus section Fumigati.</title>
        <authorList>
            <person name="Takahashi H."/>
            <person name="Umemura M."/>
            <person name="Ninomiya A."/>
            <person name="Kusuya Y."/>
            <person name="Urayama S."/>
            <person name="Shimizu M."/>
            <person name="Watanabe A."/>
            <person name="Kamei K."/>
            <person name="Yaguchi T."/>
            <person name="Hagiwara D."/>
        </authorList>
    </citation>
    <scope>NUCLEOTIDE SEQUENCE [LARGE SCALE GENOMIC DNA]</scope>
    <source>
        <strain evidence="2 3">IFM 47045</strain>
    </source>
</reference>
<feature type="region of interest" description="Disordered" evidence="1">
    <location>
        <begin position="76"/>
        <end position="95"/>
    </location>
</feature>
<dbReference type="GeneID" id="66937397"/>
<evidence type="ECO:0000313" key="2">
    <source>
        <dbReference type="EMBL" id="GIK05309.1"/>
    </source>
</evidence>
<dbReference type="EMBL" id="BOPL01000008">
    <property type="protein sequence ID" value="GIK05309.1"/>
    <property type="molecule type" value="Genomic_DNA"/>
</dbReference>
<evidence type="ECO:0000313" key="3">
    <source>
        <dbReference type="Proteomes" id="UP000710440"/>
    </source>
</evidence>
<keyword evidence="3" id="KW-1185">Reference proteome</keyword>
<proteinExistence type="predicted"/>
<comment type="caution">
    <text evidence="2">The sequence shown here is derived from an EMBL/GenBank/DDBJ whole genome shotgun (WGS) entry which is preliminary data.</text>
</comment>
<name>A0A9P3F4Z3_ASPVI</name>
<dbReference type="RefSeq" id="XP_043128495.1">
    <property type="nucleotide sequence ID" value="XM_043272560.1"/>
</dbReference>
<protein>
    <submittedName>
        <fullName evidence="2">Uncharacterized protein</fullName>
    </submittedName>
</protein>
<evidence type="ECO:0000256" key="1">
    <source>
        <dbReference type="SAM" id="MobiDB-lite"/>
    </source>
</evidence>
<dbReference type="AlphaFoldDB" id="A0A9P3F4Z3"/>
<dbReference type="Proteomes" id="UP000710440">
    <property type="component" value="Unassembled WGS sequence"/>
</dbReference>
<accession>A0A9P3F4Z3</accession>
<organism evidence="2 3">
    <name type="scientific">Aspergillus viridinutans</name>
    <dbReference type="NCBI Taxonomy" id="75553"/>
    <lineage>
        <taxon>Eukaryota</taxon>
        <taxon>Fungi</taxon>
        <taxon>Dikarya</taxon>
        <taxon>Ascomycota</taxon>
        <taxon>Pezizomycotina</taxon>
        <taxon>Eurotiomycetes</taxon>
        <taxon>Eurotiomycetidae</taxon>
        <taxon>Eurotiales</taxon>
        <taxon>Aspergillaceae</taxon>
        <taxon>Aspergillus</taxon>
        <taxon>Aspergillus subgen. Fumigati</taxon>
    </lineage>
</organism>
<feature type="compositionally biased region" description="Basic residues" evidence="1">
    <location>
        <begin position="80"/>
        <end position="95"/>
    </location>
</feature>
<sequence>MDASPVHVDGDTGRYITQSAKGSNRLLQRFVKIANLQKILSISRRLWDIQLDQTPAIREEVAQLLLDLINASDNNEQLHRSHHGITGKKKKRKVR</sequence>